<gene>
    <name evidence="1" type="ORF">SAMN05660313_00293</name>
</gene>
<dbReference type="EMBL" id="FPIY01000001">
    <property type="protein sequence ID" value="SFW17597.1"/>
    <property type="molecule type" value="Genomic_DNA"/>
</dbReference>
<dbReference type="Gene3D" id="3.40.30.10">
    <property type="entry name" value="Glutaredoxin"/>
    <property type="match status" value="1"/>
</dbReference>
<dbReference type="OrthoDB" id="1146847at2"/>
<evidence type="ECO:0008006" key="3">
    <source>
        <dbReference type="Google" id="ProtNLM"/>
    </source>
</evidence>
<reference evidence="2" key="1">
    <citation type="submission" date="2016-11" db="EMBL/GenBank/DDBJ databases">
        <authorList>
            <person name="Varghese N."/>
            <person name="Submissions S."/>
        </authorList>
    </citation>
    <scope>NUCLEOTIDE SEQUENCE [LARGE SCALE GENOMIC DNA]</scope>
    <source>
        <strain evidence="2">DSM 24786</strain>
    </source>
</reference>
<dbReference type="RefSeq" id="WP_072301981.1">
    <property type="nucleotide sequence ID" value="NZ_FPIY01000001.1"/>
</dbReference>
<evidence type="ECO:0000313" key="2">
    <source>
        <dbReference type="Proteomes" id="UP000183257"/>
    </source>
</evidence>
<keyword evidence="2" id="KW-1185">Reference proteome</keyword>
<dbReference type="AlphaFoldDB" id="A0A1K1M378"/>
<dbReference type="PROSITE" id="PS51257">
    <property type="entry name" value="PROKAR_LIPOPROTEIN"/>
    <property type="match status" value="1"/>
</dbReference>
<proteinExistence type="predicted"/>
<name>A0A1K1M378_9FLAO</name>
<accession>A0A1K1M378</accession>
<evidence type="ECO:0000313" key="1">
    <source>
        <dbReference type="EMBL" id="SFW17597.1"/>
    </source>
</evidence>
<organism evidence="1 2">
    <name type="scientific">Cellulophaga fucicola</name>
    <dbReference type="NCBI Taxonomy" id="76595"/>
    <lineage>
        <taxon>Bacteria</taxon>
        <taxon>Pseudomonadati</taxon>
        <taxon>Bacteroidota</taxon>
        <taxon>Flavobacteriia</taxon>
        <taxon>Flavobacteriales</taxon>
        <taxon>Flavobacteriaceae</taxon>
        <taxon>Cellulophaga</taxon>
    </lineage>
</organism>
<protein>
    <recommendedName>
        <fullName evidence="3">Transaldolase</fullName>
    </recommendedName>
</protein>
<dbReference type="STRING" id="76595.SAMN05660313_00293"/>
<dbReference type="Proteomes" id="UP000183257">
    <property type="component" value="Unassembled WGS sequence"/>
</dbReference>
<sequence>MNKFLLFLSITFLFSCGENKKNSPYIYFAGEIVNPKNDSVILYKDDRKVCSSKLDSNNRFAFELDSSAEEGLYHFGHEEVQYIYLEKGDSLLIRVNTVDFDESLVFDGKGQEINNFLLEMFLTHEDEELNIVEKMYFLNPNEFSKKVDSLHDKKIDLLNTLKTEASLTDNAVRIAKTGIDYTTYLYKEKYPFKHRRAVKEKALMQPPEGFYNYRKELTYNNPNYTYITPYYNFMKQHFGGMSYINCKEGCEVNGSFYINQLHFNEHQITLIDSMVGEKNLKDNLIRNVALNYLLRSDDTYENNTIFMKDLHKVASNNKHIGEIDSLYKSIKNLQPNLVLPKIYIHNVDGEKKSLEDISKAHKNVVFYFWMGENNVHFRHITNRVNQLKENPNNKYTYIGISLRTDEKNWKDIVKSNNLDQKTQYRAEDLKKLNNILIINGKLNRAVITDNGKIIDGFANIYGNYNK</sequence>